<dbReference type="Proteomes" id="UP001279410">
    <property type="component" value="Unassembled WGS sequence"/>
</dbReference>
<dbReference type="EMBL" id="BRZM01000003">
    <property type="protein sequence ID" value="GLD46916.1"/>
    <property type="molecule type" value="Genomic_DNA"/>
</dbReference>
<name>A0AAD3M498_LATJO</name>
<comment type="caution">
    <text evidence="1">The sequence shown here is derived from an EMBL/GenBank/DDBJ whole genome shotgun (WGS) entry which is preliminary data.</text>
</comment>
<keyword evidence="2" id="KW-1185">Reference proteome</keyword>
<evidence type="ECO:0000313" key="2">
    <source>
        <dbReference type="Proteomes" id="UP001279410"/>
    </source>
</evidence>
<protein>
    <submittedName>
        <fullName evidence="1">Diamine acetyltransferase 2-like isoform X2</fullName>
    </submittedName>
</protein>
<sequence>MLLFRSWLFLKKCPTKCRYHMRNWSVMVSARIPSSNASLQKYLRSINQKKDSRLLDMPLLLHLQYMERTLSIFGGSVCDARIQRKWHWQGFTMLQR</sequence>
<reference evidence="1" key="1">
    <citation type="submission" date="2022-08" db="EMBL/GenBank/DDBJ databases">
        <title>Genome sequencing of akame (Lates japonicus).</title>
        <authorList>
            <person name="Hashiguchi Y."/>
            <person name="Takahashi H."/>
        </authorList>
    </citation>
    <scope>NUCLEOTIDE SEQUENCE</scope>
    <source>
        <strain evidence="1">Kochi</strain>
    </source>
</reference>
<accession>A0AAD3M498</accession>
<organism evidence="1 2">
    <name type="scientific">Lates japonicus</name>
    <name type="common">Japanese lates</name>
    <dbReference type="NCBI Taxonomy" id="270547"/>
    <lineage>
        <taxon>Eukaryota</taxon>
        <taxon>Metazoa</taxon>
        <taxon>Chordata</taxon>
        <taxon>Craniata</taxon>
        <taxon>Vertebrata</taxon>
        <taxon>Euteleostomi</taxon>
        <taxon>Actinopterygii</taxon>
        <taxon>Neopterygii</taxon>
        <taxon>Teleostei</taxon>
        <taxon>Neoteleostei</taxon>
        <taxon>Acanthomorphata</taxon>
        <taxon>Carangaria</taxon>
        <taxon>Carangaria incertae sedis</taxon>
        <taxon>Centropomidae</taxon>
        <taxon>Lates</taxon>
    </lineage>
</organism>
<gene>
    <name evidence="1" type="ORF">AKAME5_000118800</name>
</gene>
<proteinExistence type="predicted"/>
<dbReference type="AlphaFoldDB" id="A0AAD3M498"/>
<evidence type="ECO:0000313" key="1">
    <source>
        <dbReference type="EMBL" id="GLD46916.1"/>
    </source>
</evidence>